<dbReference type="EMBL" id="OZ035830">
    <property type="protein sequence ID" value="CAL1613313.1"/>
    <property type="molecule type" value="Genomic_DNA"/>
</dbReference>
<evidence type="ECO:0000313" key="1">
    <source>
        <dbReference type="EMBL" id="CAL1613313.1"/>
    </source>
</evidence>
<dbReference type="Proteomes" id="UP001497482">
    <property type="component" value="Chromosome 8"/>
</dbReference>
<keyword evidence="2" id="KW-1185">Reference proteome</keyword>
<protein>
    <submittedName>
        <fullName evidence="1">Uncharacterized protein</fullName>
    </submittedName>
</protein>
<name>A0AAV2MIP7_KNICA</name>
<dbReference type="AlphaFoldDB" id="A0AAV2MIP7"/>
<sequence>MINSAGIQSTTVRAGKAAHPSNVSRMPFTFLLLYIIIGHLFEGHDSSSQCIPEVCLKCNNTGLPEVCDEICTTRCVNDSN</sequence>
<accession>A0AAV2MIP7</accession>
<organism evidence="1 2">
    <name type="scientific">Knipowitschia caucasica</name>
    <name type="common">Caucasian dwarf goby</name>
    <name type="synonym">Pomatoschistus caucasicus</name>
    <dbReference type="NCBI Taxonomy" id="637954"/>
    <lineage>
        <taxon>Eukaryota</taxon>
        <taxon>Metazoa</taxon>
        <taxon>Chordata</taxon>
        <taxon>Craniata</taxon>
        <taxon>Vertebrata</taxon>
        <taxon>Euteleostomi</taxon>
        <taxon>Actinopterygii</taxon>
        <taxon>Neopterygii</taxon>
        <taxon>Teleostei</taxon>
        <taxon>Neoteleostei</taxon>
        <taxon>Acanthomorphata</taxon>
        <taxon>Gobiaria</taxon>
        <taxon>Gobiiformes</taxon>
        <taxon>Gobioidei</taxon>
        <taxon>Gobiidae</taxon>
        <taxon>Gobiinae</taxon>
        <taxon>Knipowitschia</taxon>
    </lineage>
</organism>
<evidence type="ECO:0000313" key="2">
    <source>
        <dbReference type="Proteomes" id="UP001497482"/>
    </source>
</evidence>
<proteinExistence type="predicted"/>
<gene>
    <name evidence="1" type="ORF">KC01_LOCUS39548</name>
</gene>
<reference evidence="1 2" key="1">
    <citation type="submission" date="2024-04" db="EMBL/GenBank/DDBJ databases">
        <authorList>
            <person name="Waldvogel A.-M."/>
            <person name="Schoenle A."/>
        </authorList>
    </citation>
    <scope>NUCLEOTIDE SEQUENCE [LARGE SCALE GENOMIC DNA]</scope>
</reference>